<sequence>MFAWENRLNLIYSPRGHLLTESTPLPGPRRNGGLTRLLLYIAAVMGTSLEILAVLICALLLRFEQKRLAFCTQPLTAGKLLMHYGCNGSINLPTARSPIPPPAACQDSDSSEDCASSCTVCTCVAHACLSTSTNS</sequence>
<gene>
    <name evidence="1" type="ORF">KUCAC02_027278</name>
</gene>
<keyword evidence="2" id="KW-1185">Reference proteome</keyword>
<accession>A0ACB9W522</accession>
<reference evidence="1" key="1">
    <citation type="submission" date="2022-05" db="EMBL/GenBank/DDBJ databases">
        <title>Chromosome-level genome of Chaenocephalus aceratus.</title>
        <authorList>
            <person name="Park H."/>
        </authorList>
    </citation>
    <scope>NUCLEOTIDE SEQUENCE</scope>
    <source>
        <strain evidence="1">KU_202001</strain>
    </source>
</reference>
<evidence type="ECO:0000313" key="1">
    <source>
        <dbReference type="EMBL" id="KAI4807472.1"/>
    </source>
</evidence>
<dbReference type="EMBL" id="CM043803">
    <property type="protein sequence ID" value="KAI4807472.1"/>
    <property type="molecule type" value="Genomic_DNA"/>
</dbReference>
<proteinExistence type="predicted"/>
<organism evidence="1 2">
    <name type="scientific">Chaenocephalus aceratus</name>
    <name type="common">Blackfin icefish</name>
    <name type="synonym">Chaenichthys aceratus</name>
    <dbReference type="NCBI Taxonomy" id="36190"/>
    <lineage>
        <taxon>Eukaryota</taxon>
        <taxon>Metazoa</taxon>
        <taxon>Chordata</taxon>
        <taxon>Craniata</taxon>
        <taxon>Vertebrata</taxon>
        <taxon>Euteleostomi</taxon>
        <taxon>Actinopterygii</taxon>
        <taxon>Neopterygii</taxon>
        <taxon>Teleostei</taxon>
        <taxon>Neoteleostei</taxon>
        <taxon>Acanthomorphata</taxon>
        <taxon>Eupercaria</taxon>
        <taxon>Perciformes</taxon>
        <taxon>Notothenioidei</taxon>
        <taxon>Channichthyidae</taxon>
        <taxon>Chaenocephalus</taxon>
    </lineage>
</organism>
<dbReference type="Proteomes" id="UP001057452">
    <property type="component" value="Chromosome 19"/>
</dbReference>
<comment type="caution">
    <text evidence="1">The sequence shown here is derived from an EMBL/GenBank/DDBJ whole genome shotgun (WGS) entry which is preliminary data.</text>
</comment>
<protein>
    <submittedName>
        <fullName evidence="1">Uncharacterized protein</fullName>
    </submittedName>
</protein>
<name>A0ACB9W522_CHAAC</name>
<evidence type="ECO:0000313" key="2">
    <source>
        <dbReference type="Proteomes" id="UP001057452"/>
    </source>
</evidence>